<evidence type="ECO:0000256" key="4">
    <source>
        <dbReference type="ARBA" id="ARBA00022692"/>
    </source>
</evidence>
<proteinExistence type="predicted"/>
<dbReference type="Proteomes" id="UP000315200">
    <property type="component" value="Unassembled WGS sequence"/>
</dbReference>
<evidence type="ECO:0000259" key="7">
    <source>
        <dbReference type="Pfam" id="PF04290"/>
    </source>
</evidence>
<evidence type="ECO:0000256" key="6">
    <source>
        <dbReference type="ARBA" id="ARBA00023136"/>
    </source>
</evidence>
<evidence type="ECO:0000313" key="8">
    <source>
        <dbReference type="EMBL" id="GEA34837.1"/>
    </source>
</evidence>
<gene>
    <name evidence="8" type="ORF">Ccl03g_05500</name>
</gene>
<keyword evidence="2" id="KW-0813">Transport</keyword>
<evidence type="ECO:0000313" key="9">
    <source>
        <dbReference type="Proteomes" id="UP000315200"/>
    </source>
</evidence>
<keyword evidence="3" id="KW-1003">Cell membrane</keyword>
<keyword evidence="5" id="KW-1133">Transmembrane helix</keyword>
<dbReference type="InterPro" id="IPR055348">
    <property type="entry name" value="DctQ"/>
</dbReference>
<evidence type="ECO:0000256" key="1">
    <source>
        <dbReference type="ARBA" id="ARBA00004651"/>
    </source>
</evidence>
<keyword evidence="4" id="KW-0812">Transmembrane</keyword>
<comment type="subcellular location">
    <subcellularLocation>
        <location evidence="1">Cell membrane</location>
        <topology evidence="1">Multi-pass membrane protein</topology>
    </subcellularLocation>
</comment>
<dbReference type="GO" id="GO:0005886">
    <property type="term" value="C:plasma membrane"/>
    <property type="evidence" value="ECO:0007669"/>
    <property type="project" value="UniProtKB-SubCell"/>
</dbReference>
<sequence length="110" mass="12180">MVCFLQMLFRFVFNLPLAWTEELSRYVFIILTYCGASTAVLDNAHVRVELIDNVLSARAVCAGHISGICIPWNTGIVQYRTVNCSGGPDQGYVPGFSAFLPGLFSKQEQD</sequence>
<dbReference type="AlphaFoldDB" id="A0A829VXZ5"/>
<keyword evidence="6" id="KW-0472">Membrane</keyword>
<organism evidence="8 9">
    <name type="scientific">Enterocloster clostridioformis</name>
    <dbReference type="NCBI Taxonomy" id="1531"/>
    <lineage>
        <taxon>Bacteria</taxon>
        <taxon>Bacillati</taxon>
        <taxon>Bacillota</taxon>
        <taxon>Clostridia</taxon>
        <taxon>Lachnospirales</taxon>
        <taxon>Lachnospiraceae</taxon>
        <taxon>Enterocloster</taxon>
    </lineage>
</organism>
<reference evidence="8 9" key="1">
    <citation type="submission" date="2019-06" db="EMBL/GenBank/DDBJ databases">
        <title>Draft genome sequence of [Clostridium] clostridioforme NBRC 113352.</title>
        <authorList>
            <person name="Miura T."/>
            <person name="Furukawa M."/>
            <person name="Shimamura M."/>
            <person name="Ohyama Y."/>
            <person name="Yamazoe A."/>
            <person name="Kawasaki H."/>
        </authorList>
    </citation>
    <scope>NUCLEOTIDE SEQUENCE [LARGE SCALE GENOMIC DNA]</scope>
    <source>
        <strain evidence="8 9">NBRC 113352</strain>
    </source>
</reference>
<name>A0A829VXZ5_9FIRM</name>
<accession>A0A829VXZ5</accession>
<evidence type="ECO:0000256" key="5">
    <source>
        <dbReference type="ARBA" id="ARBA00022989"/>
    </source>
</evidence>
<dbReference type="EMBL" id="BJLB01000001">
    <property type="protein sequence ID" value="GEA34837.1"/>
    <property type="molecule type" value="Genomic_DNA"/>
</dbReference>
<comment type="caution">
    <text evidence="8">The sequence shown here is derived from an EMBL/GenBank/DDBJ whole genome shotgun (WGS) entry which is preliminary data.</text>
</comment>
<dbReference type="RefSeq" id="WP_235388148.1">
    <property type="nucleotide sequence ID" value="NZ_FOIO01000018.1"/>
</dbReference>
<dbReference type="Pfam" id="PF04290">
    <property type="entry name" value="DctQ"/>
    <property type="match status" value="1"/>
</dbReference>
<evidence type="ECO:0000256" key="3">
    <source>
        <dbReference type="ARBA" id="ARBA00022475"/>
    </source>
</evidence>
<protein>
    <recommendedName>
        <fullName evidence="7">Tripartite ATP-independent periplasmic transporters DctQ component domain-containing protein</fullName>
    </recommendedName>
</protein>
<evidence type="ECO:0000256" key="2">
    <source>
        <dbReference type="ARBA" id="ARBA00022448"/>
    </source>
</evidence>
<feature type="domain" description="Tripartite ATP-independent periplasmic transporters DctQ component" evidence="7">
    <location>
        <begin position="2"/>
        <end position="59"/>
    </location>
</feature>